<dbReference type="AlphaFoldDB" id="A0A6J5WUZ7"/>
<reference evidence="2" key="1">
    <citation type="journal article" date="2020" name="Genome Biol.">
        <title>Gamete binning: chromosome-level and haplotype-resolved genome assembly enabled by high-throughput single-cell sequencing of gamete genomes.</title>
        <authorList>
            <person name="Campoy J.A."/>
            <person name="Sun H."/>
            <person name="Goel M."/>
            <person name="Jiao W.-B."/>
            <person name="Folz-Donahue K."/>
            <person name="Wang N."/>
            <person name="Rubio M."/>
            <person name="Liu C."/>
            <person name="Kukat C."/>
            <person name="Ruiz D."/>
            <person name="Huettel B."/>
            <person name="Schneeberger K."/>
        </authorList>
    </citation>
    <scope>NUCLEOTIDE SEQUENCE [LARGE SCALE GENOMIC DNA]</scope>
    <source>
        <strain evidence="2">cv. Rojo Pasion</strain>
    </source>
</reference>
<evidence type="ECO:0000313" key="1">
    <source>
        <dbReference type="EMBL" id="CAB4304113.1"/>
    </source>
</evidence>
<accession>A0A6J5WUZ7</accession>
<evidence type="ECO:0000313" key="2">
    <source>
        <dbReference type="Proteomes" id="UP000507245"/>
    </source>
</evidence>
<proteinExistence type="predicted"/>
<protein>
    <submittedName>
        <fullName evidence="1">Uncharacterized protein</fullName>
    </submittedName>
</protein>
<keyword evidence="2" id="KW-1185">Reference proteome</keyword>
<organism evidence="1 2">
    <name type="scientific">Prunus armeniaca</name>
    <name type="common">Apricot</name>
    <name type="synonym">Armeniaca vulgaris</name>
    <dbReference type="NCBI Taxonomy" id="36596"/>
    <lineage>
        <taxon>Eukaryota</taxon>
        <taxon>Viridiplantae</taxon>
        <taxon>Streptophyta</taxon>
        <taxon>Embryophyta</taxon>
        <taxon>Tracheophyta</taxon>
        <taxon>Spermatophyta</taxon>
        <taxon>Magnoliopsida</taxon>
        <taxon>eudicotyledons</taxon>
        <taxon>Gunneridae</taxon>
        <taxon>Pentapetalae</taxon>
        <taxon>rosids</taxon>
        <taxon>fabids</taxon>
        <taxon>Rosales</taxon>
        <taxon>Rosaceae</taxon>
        <taxon>Amygdaloideae</taxon>
        <taxon>Amygdaleae</taxon>
        <taxon>Prunus</taxon>
    </lineage>
</organism>
<gene>
    <name evidence="1" type="ORF">ORAREDHAP_LOCUS21409</name>
</gene>
<name>A0A6J5WUZ7_PRUAR</name>
<dbReference type="EMBL" id="CAEKKB010000003">
    <property type="protein sequence ID" value="CAB4304113.1"/>
    <property type="molecule type" value="Genomic_DNA"/>
</dbReference>
<dbReference type="Proteomes" id="UP000507245">
    <property type="component" value="Unassembled WGS sequence"/>
</dbReference>
<sequence length="85" mass="9294">MVVAKKKEEEPEPYELSGSSVDLCRRAEGGELGGESGELDVAIYGEDFGVAAERIWELVVVQEGLVRVGLVVKRESEGKRVFNVI</sequence>